<evidence type="ECO:0000259" key="14">
    <source>
        <dbReference type="PROSITE" id="PS52004"/>
    </source>
</evidence>
<evidence type="ECO:0000256" key="3">
    <source>
        <dbReference type="ARBA" id="ARBA00012356"/>
    </source>
</evidence>
<keyword evidence="9 11" id="KW-0275">Fatty acid biosynthesis</keyword>
<dbReference type="Proteomes" id="UP000438914">
    <property type="component" value="Unassembled WGS sequence"/>
</dbReference>
<evidence type="ECO:0000256" key="9">
    <source>
        <dbReference type="ARBA" id="ARBA00023160"/>
    </source>
</evidence>
<keyword evidence="16" id="KW-1185">Reference proteome</keyword>
<dbReference type="Pfam" id="PF00109">
    <property type="entry name" value="ketoacyl-synt"/>
    <property type="match status" value="1"/>
</dbReference>
<dbReference type="PIRSF" id="PIRSF000447">
    <property type="entry name" value="KAS_II"/>
    <property type="match status" value="1"/>
</dbReference>
<dbReference type="InterPro" id="IPR018201">
    <property type="entry name" value="Ketoacyl_synth_AS"/>
</dbReference>
<accession>A0A7K0KC38</accession>
<dbReference type="InterPro" id="IPR014031">
    <property type="entry name" value="Ketoacyl_synth_C"/>
</dbReference>
<evidence type="ECO:0000256" key="8">
    <source>
        <dbReference type="ARBA" id="ARBA00023098"/>
    </source>
</evidence>
<dbReference type="InterPro" id="IPR017568">
    <property type="entry name" value="3-oxoacyl-ACP_synth-2"/>
</dbReference>
<dbReference type="EC" id="2.3.1.179" evidence="3 11"/>
<comment type="catalytic activity">
    <reaction evidence="11">
        <text>a fatty acyl-[ACP] + malonyl-[ACP] + H(+) = a 3-oxoacyl-[ACP] + holo-[ACP] + CO2</text>
        <dbReference type="Rhea" id="RHEA:22836"/>
        <dbReference type="Rhea" id="RHEA-COMP:9623"/>
        <dbReference type="Rhea" id="RHEA-COMP:9685"/>
        <dbReference type="Rhea" id="RHEA-COMP:9916"/>
        <dbReference type="Rhea" id="RHEA-COMP:14125"/>
        <dbReference type="ChEBI" id="CHEBI:15378"/>
        <dbReference type="ChEBI" id="CHEBI:16526"/>
        <dbReference type="ChEBI" id="CHEBI:64479"/>
        <dbReference type="ChEBI" id="CHEBI:78449"/>
        <dbReference type="ChEBI" id="CHEBI:78776"/>
        <dbReference type="ChEBI" id="CHEBI:138651"/>
    </reaction>
</comment>
<proteinExistence type="inferred from homology"/>
<keyword evidence="7" id="KW-0276">Fatty acid metabolism</keyword>
<keyword evidence="10 11" id="KW-0012">Acyltransferase</keyword>
<dbReference type="NCBIfam" id="TIGR03150">
    <property type="entry name" value="fabF"/>
    <property type="match status" value="1"/>
</dbReference>
<dbReference type="AlphaFoldDB" id="A0A7K0KC38"/>
<name>A0A7K0KC38_9BACT</name>
<dbReference type="InterPro" id="IPR000794">
    <property type="entry name" value="Beta-ketoacyl_synthase"/>
</dbReference>
<keyword evidence="5 11" id="KW-0444">Lipid biosynthesis</keyword>
<evidence type="ECO:0000256" key="12">
    <source>
        <dbReference type="PIRSR" id="PIRSR000447-1"/>
    </source>
</evidence>
<evidence type="ECO:0000256" key="4">
    <source>
        <dbReference type="ARBA" id="ARBA00014657"/>
    </source>
</evidence>
<evidence type="ECO:0000256" key="11">
    <source>
        <dbReference type="PIRNR" id="PIRNR000447"/>
    </source>
</evidence>
<dbReference type="FunFam" id="3.40.47.10:FF:000009">
    <property type="entry name" value="3-oxoacyl-[acyl-carrier-protein] synthase 2"/>
    <property type="match status" value="1"/>
</dbReference>
<evidence type="ECO:0000256" key="6">
    <source>
        <dbReference type="ARBA" id="ARBA00022679"/>
    </source>
</evidence>
<comment type="similarity">
    <text evidence="2 11 13">Belongs to the thiolase-like superfamily. Beta-ketoacyl-ACP synthases family.</text>
</comment>
<dbReference type="UniPathway" id="UPA00094"/>
<dbReference type="SUPFAM" id="SSF53901">
    <property type="entry name" value="Thiolase-like"/>
    <property type="match status" value="2"/>
</dbReference>
<evidence type="ECO:0000256" key="1">
    <source>
        <dbReference type="ARBA" id="ARBA00005194"/>
    </source>
</evidence>
<dbReference type="InterPro" id="IPR016039">
    <property type="entry name" value="Thiolase-like"/>
</dbReference>
<evidence type="ECO:0000256" key="10">
    <source>
        <dbReference type="ARBA" id="ARBA00023315"/>
    </source>
</evidence>
<organism evidence="15 16">
    <name type="scientific">Hallella mizrahii</name>
    <dbReference type="NCBI Taxonomy" id="2606637"/>
    <lineage>
        <taxon>Bacteria</taxon>
        <taxon>Pseudomonadati</taxon>
        <taxon>Bacteroidota</taxon>
        <taxon>Bacteroidia</taxon>
        <taxon>Bacteroidales</taxon>
        <taxon>Prevotellaceae</taxon>
        <taxon>Hallella</taxon>
    </lineage>
</organism>
<dbReference type="CDD" id="cd00834">
    <property type="entry name" value="KAS_I_II"/>
    <property type="match status" value="1"/>
</dbReference>
<dbReference type="NCBIfam" id="NF005589">
    <property type="entry name" value="PRK07314.1"/>
    <property type="match status" value="1"/>
</dbReference>
<dbReference type="InterPro" id="IPR020841">
    <property type="entry name" value="PKS_Beta-ketoAc_synthase_dom"/>
</dbReference>
<dbReference type="GO" id="GO:0005829">
    <property type="term" value="C:cytosol"/>
    <property type="evidence" value="ECO:0007669"/>
    <property type="project" value="TreeGrafter"/>
</dbReference>
<protein>
    <recommendedName>
        <fullName evidence="4 11">3-oxoacyl-[acyl-carrier-protein] synthase 2</fullName>
        <ecNumber evidence="3 11">2.3.1.179</ecNumber>
    </recommendedName>
</protein>
<dbReference type="InterPro" id="IPR014030">
    <property type="entry name" value="Ketoacyl_synth_N"/>
</dbReference>
<dbReference type="EMBL" id="VUNG01000003">
    <property type="protein sequence ID" value="MST83497.1"/>
    <property type="molecule type" value="Genomic_DNA"/>
</dbReference>
<keyword evidence="8" id="KW-0443">Lipid metabolism</keyword>
<dbReference type="GO" id="GO:0006633">
    <property type="term" value="P:fatty acid biosynthetic process"/>
    <property type="evidence" value="ECO:0007669"/>
    <property type="project" value="UniProtKB-UniRule"/>
</dbReference>
<evidence type="ECO:0000313" key="15">
    <source>
        <dbReference type="EMBL" id="MST83497.1"/>
    </source>
</evidence>
<evidence type="ECO:0000256" key="5">
    <source>
        <dbReference type="ARBA" id="ARBA00022516"/>
    </source>
</evidence>
<dbReference type="PANTHER" id="PTHR11712">
    <property type="entry name" value="POLYKETIDE SYNTHASE-RELATED"/>
    <property type="match status" value="1"/>
</dbReference>
<comment type="caution">
    <text evidence="15">The sequence shown here is derived from an EMBL/GenBank/DDBJ whole genome shotgun (WGS) entry which is preliminary data.</text>
</comment>
<evidence type="ECO:0000256" key="13">
    <source>
        <dbReference type="RuleBase" id="RU003694"/>
    </source>
</evidence>
<evidence type="ECO:0000256" key="2">
    <source>
        <dbReference type="ARBA" id="ARBA00008467"/>
    </source>
</evidence>
<comment type="catalytic activity">
    <reaction evidence="11">
        <text>(9Z)-hexadecenoyl-[ACP] + malonyl-[ACP] + H(+) = 3-oxo-(11Z)-octadecenoyl-[ACP] + holo-[ACP] + CO2</text>
        <dbReference type="Rhea" id="RHEA:55040"/>
        <dbReference type="Rhea" id="RHEA-COMP:9623"/>
        <dbReference type="Rhea" id="RHEA-COMP:9685"/>
        <dbReference type="Rhea" id="RHEA-COMP:10800"/>
        <dbReference type="Rhea" id="RHEA-COMP:14074"/>
        <dbReference type="ChEBI" id="CHEBI:15378"/>
        <dbReference type="ChEBI" id="CHEBI:16526"/>
        <dbReference type="ChEBI" id="CHEBI:64479"/>
        <dbReference type="ChEBI" id="CHEBI:78449"/>
        <dbReference type="ChEBI" id="CHEBI:83989"/>
        <dbReference type="ChEBI" id="CHEBI:138538"/>
        <dbReference type="EC" id="2.3.1.179"/>
    </reaction>
</comment>
<dbReference type="Pfam" id="PF02801">
    <property type="entry name" value="Ketoacyl-synt_C"/>
    <property type="match status" value="1"/>
</dbReference>
<dbReference type="GO" id="GO:0004315">
    <property type="term" value="F:3-oxoacyl-[acyl-carrier-protein] synthase activity"/>
    <property type="evidence" value="ECO:0007669"/>
    <property type="project" value="UniProtKB-UniRule"/>
</dbReference>
<feature type="active site" description="For beta-ketoacyl synthase activity" evidence="12">
    <location>
        <position position="166"/>
    </location>
</feature>
<feature type="domain" description="Ketosynthase family 3 (KS3)" evidence="14">
    <location>
        <begin position="3"/>
        <end position="417"/>
    </location>
</feature>
<comment type="pathway">
    <text evidence="1 11">Lipid metabolism; fatty acid biosynthesis.</text>
</comment>
<keyword evidence="6 11" id="KW-0808">Transferase</keyword>
<evidence type="ECO:0000313" key="16">
    <source>
        <dbReference type="Proteomes" id="UP000438914"/>
    </source>
</evidence>
<dbReference type="PANTHER" id="PTHR11712:SF336">
    <property type="entry name" value="3-OXOACYL-[ACYL-CARRIER-PROTEIN] SYNTHASE, MITOCHONDRIAL"/>
    <property type="match status" value="1"/>
</dbReference>
<dbReference type="SMART" id="SM00825">
    <property type="entry name" value="PKS_KS"/>
    <property type="match status" value="1"/>
</dbReference>
<gene>
    <name evidence="15" type="primary">fabF</name>
    <name evidence="15" type="ORF">FYJ73_02155</name>
</gene>
<evidence type="ECO:0000256" key="7">
    <source>
        <dbReference type="ARBA" id="ARBA00022832"/>
    </source>
</evidence>
<dbReference type="Gene3D" id="3.40.47.10">
    <property type="match status" value="1"/>
</dbReference>
<reference evidence="15 16" key="1">
    <citation type="submission" date="2019-08" db="EMBL/GenBank/DDBJ databases">
        <title>In-depth cultivation of the pig gut microbiome towards novel bacterial diversity and tailored functional studies.</title>
        <authorList>
            <person name="Wylensek D."/>
            <person name="Hitch T.C.A."/>
            <person name="Clavel T."/>
        </authorList>
    </citation>
    <scope>NUCLEOTIDE SEQUENCE [LARGE SCALE GENOMIC DNA]</scope>
    <source>
        <strain evidence="15 16">LKV-178-WT-2A</strain>
    </source>
</reference>
<comment type="function">
    <text evidence="11">Involved in the type II fatty acid elongation cycle. Catalyzes the elongation of a wide range of acyl-ACP by the addition of two carbons from malonyl-ACP to an acyl acceptor. Can efficiently catalyze the conversion of palmitoleoyl-ACP (cis-hexadec-9-enoyl-ACP) to cis-vaccenoyl-ACP (cis-octadec-11-enoyl-ACP), an essential step in the thermal regulation of fatty acid composition.</text>
</comment>
<dbReference type="PROSITE" id="PS00606">
    <property type="entry name" value="KS3_1"/>
    <property type="match status" value="1"/>
</dbReference>
<dbReference type="RefSeq" id="WP_154533068.1">
    <property type="nucleotide sequence ID" value="NZ_VUNG01000003.1"/>
</dbReference>
<dbReference type="PROSITE" id="PS52004">
    <property type="entry name" value="KS3_2"/>
    <property type="match status" value="1"/>
</dbReference>
<sequence length="420" mass="44659">MELKRVVVTGLGAVTPVGNSVDEMWSNLLAGKSGAAPITSFDTTNFKTKFACEVKDLNVNDYIDRKEARKMDRCTQLAMISAIQAVKDSGMDLETVDKNRVGVVYGIGIGGIKTFQDEVVYYGQHMDRGPMFNPFFIPKMISDIAAGQISIHFGFHGPNYVTTSACASSCHALADAFNLLRLGKADVILAGGAEAAICDCGVGGFNAMKALSTRNDDPQGASRPFSASRDGFVMGEGSGCLILETLEHAKARGAKIYAEIAGEGMSADAYHITASHPEGLGAKLVMKAALEDAGMSVEDIDYINVHGTSTHVGDISEAKAIKDLFGEQAYKVNISSTKSMTGHLLGAAGAVEGMICVLSVKNDIVPPTINHAEGDDDPELDYNMNFTFNKAQKRTIRAALSNTFGFGGHNACVIVKKYAE</sequence>